<dbReference type="NCBIfam" id="TIGR02937">
    <property type="entry name" value="sigma70-ECF"/>
    <property type="match status" value="1"/>
</dbReference>
<evidence type="ECO:0000313" key="7">
    <source>
        <dbReference type="EMBL" id="OAI19696.1"/>
    </source>
</evidence>
<feature type="domain" description="RNA polymerase sigma-70 region 2" evidence="5">
    <location>
        <begin position="22"/>
        <end position="75"/>
    </location>
</feature>
<evidence type="ECO:0000259" key="6">
    <source>
        <dbReference type="Pfam" id="PF08281"/>
    </source>
</evidence>
<dbReference type="AlphaFoldDB" id="A0A177NNR3"/>
<evidence type="ECO:0000256" key="4">
    <source>
        <dbReference type="ARBA" id="ARBA00023163"/>
    </source>
</evidence>
<evidence type="ECO:0000313" key="8">
    <source>
        <dbReference type="Proteomes" id="UP000077628"/>
    </source>
</evidence>
<protein>
    <submittedName>
        <fullName evidence="7">RNA polymerase subunit sigma-24</fullName>
    </submittedName>
</protein>
<dbReference type="Gene3D" id="1.10.1740.10">
    <property type="match status" value="1"/>
</dbReference>
<reference evidence="8" key="1">
    <citation type="submission" date="2016-03" db="EMBL/GenBank/DDBJ databases">
        <authorList>
            <person name="Heylen K."/>
            <person name="De Vos P."/>
            <person name="Vekeman B."/>
        </authorList>
    </citation>
    <scope>NUCLEOTIDE SEQUENCE [LARGE SCALE GENOMIC DNA]</scope>
    <source>
        <strain evidence="8">R-45383</strain>
    </source>
</reference>
<gene>
    <name evidence="7" type="ORF">A1355_04125</name>
</gene>
<dbReference type="Gene3D" id="1.10.10.10">
    <property type="entry name" value="Winged helix-like DNA-binding domain superfamily/Winged helix DNA-binding domain"/>
    <property type="match status" value="1"/>
</dbReference>
<dbReference type="SUPFAM" id="SSF88946">
    <property type="entry name" value="Sigma2 domain of RNA polymerase sigma factors"/>
    <property type="match status" value="1"/>
</dbReference>
<dbReference type="InterPro" id="IPR036388">
    <property type="entry name" value="WH-like_DNA-bd_sf"/>
</dbReference>
<dbReference type="RefSeq" id="WP_064027895.1">
    <property type="nucleotide sequence ID" value="NZ_LUUK01000155.1"/>
</dbReference>
<dbReference type="Proteomes" id="UP000077628">
    <property type="component" value="Unassembled WGS sequence"/>
</dbReference>
<dbReference type="InterPro" id="IPR013324">
    <property type="entry name" value="RNA_pol_sigma_r3/r4-like"/>
</dbReference>
<dbReference type="PANTHER" id="PTHR43133">
    <property type="entry name" value="RNA POLYMERASE ECF-TYPE SIGMA FACTO"/>
    <property type="match status" value="1"/>
</dbReference>
<organism evidence="7 8">
    <name type="scientific">Methylomonas koyamae</name>
    <dbReference type="NCBI Taxonomy" id="702114"/>
    <lineage>
        <taxon>Bacteria</taxon>
        <taxon>Pseudomonadati</taxon>
        <taxon>Pseudomonadota</taxon>
        <taxon>Gammaproteobacteria</taxon>
        <taxon>Methylococcales</taxon>
        <taxon>Methylococcaceae</taxon>
        <taxon>Methylomonas</taxon>
    </lineage>
</organism>
<name>A0A177NNR3_9GAMM</name>
<dbReference type="GO" id="GO:0003677">
    <property type="term" value="F:DNA binding"/>
    <property type="evidence" value="ECO:0007669"/>
    <property type="project" value="InterPro"/>
</dbReference>
<keyword evidence="8" id="KW-1185">Reference proteome</keyword>
<evidence type="ECO:0000256" key="2">
    <source>
        <dbReference type="ARBA" id="ARBA00023015"/>
    </source>
</evidence>
<keyword evidence="4" id="KW-0804">Transcription</keyword>
<accession>A0A177NNR3</accession>
<dbReference type="InterPro" id="IPR039425">
    <property type="entry name" value="RNA_pol_sigma-70-like"/>
</dbReference>
<keyword evidence="2" id="KW-0805">Transcription regulation</keyword>
<dbReference type="InterPro" id="IPR013249">
    <property type="entry name" value="RNA_pol_sigma70_r4_t2"/>
</dbReference>
<dbReference type="SUPFAM" id="SSF88659">
    <property type="entry name" value="Sigma3 and sigma4 domains of RNA polymerase sigma factors"/>
    <property type="match status" value="1"/>
</dbReference>
<comment type="similarity">
    <text evidence="1">Belongs to the sigma-70 factor family. ECF subfamily.</text>
</comment>
<dbReference type="GO" id="GO:0006352">
    <property type="term" value="P:DNA-templated transcription initiation"/>
    <property type="evidence" value="ECO:0007669"/>
    <property type="project" value="InterPro"/>
</dbReference>
<dbReference type="OrthoDB" id="9797134at2"/>
<proteinExistence type="inferred from homology"/>
<dbReference type="GO" id="GO:0016987">
    <property type="term" value="F:sigma factor activity"/>
    <property type="evidence" value="ECO:0007669"/>
    <property type="project" value="UniProtKB-KW"/>
</dbReference>
<keyword evidence="3" id="KW-0731">Sigma factor</keyword>
<sequence length="171" mass="19157">MSQSASLPLLWTEAFALELQTFFTNRLKCPEAAADLTHETYLRLHQSMTRAPADNARALAFRIAVNLAIDYQRRLNVRNQHLADSDSDTYADTVADPAGNEPSKILISRERYAALQAALAELPADCRTAFLLNRVEDLSYLEIAQRMGISRSKVGRLLEQALAHCTRKLEP</sequence>
<dbReference type="STRING" id="702114.A1355_04125"/>
<dbReference type="InterPro" id="IPR013325">
    <property type="entry name" value="RNA_pol_sigma_r2"/>
</dbReference>
<evidence type="ECO:0000256" key="1">
    <source>
        <dbReference type="ARBA" id="ARBA00010641"/>
    </source>
</evidence>
<dbReference type="InterPro" id="IPR007627">
    <property type="entry name" value="RNA_pol_sigma70_r2"/>
</dbReference>
<dbReference type="PANTHER" id="PTHR43133:SF63">
    <property type="entry name" value="RNA POLYMERASE SIGMA FACTOR FECI-RELATED"/>
    <property type="match status" value="1"/>
</dbReference>
<dbReference type="Pfam" id="PF04542">
    <property type="entry name" value="Sigma70_r2"/>
    <property type="match status" value="1"/>
</dbReference>
<dbReference type="EMBL" id="LUUK01000155">
    <property type="protein sequence ID" value="OAI19696.1"/>
    <property type="molecule type" value="Genomic_DNA"/>
</dbReference>
<dbReference type="InterPro" id="IPR014284">
    <property type="entry name" value="RNA_pol_sigma-70_dom"/>
</dbReference>
<dbReference type="Pfam" id="PF08281">
    <property type="entry name" value="Sigma70_r4_2"/>
    <property type="match status" value="1"/>
</dbReference>
<comment type="caution">
    <text evidence="7">The sequence shown here is derived from an EMBL/GenBank/DDBJ whole genome shotgun (WGS) entry which is preliminary data.</text>
</comment>
<evidence type="ECO:0000259" key="5">
    <source>
        <dbReference type="Pfam" id="PF04542"/>
    </source>
</evidence>
<feature type="domain" description="RNA polymerase sigma factor 70 region 4 type 2" evidence="6">
    <location>
        <begin position="114"/>
        <end position="165"/>
    </location>
</feature>
<evidence type="ECO:0000256" key="3">
    <source>
        <dbReference type="ARBA" id="ARBA00023082"/>
    </source>
</evidence>